<feature type="transmembrane region" description="Helical" evidence="9">
    <location>
        <begin position="544"/>
        <end position="562"/>
    </location>
</feature>
<dbReference type="FunFam" id="1.20.1640.10:FF:000001">
    <property type="entry name" value="Efflux pump membrane transporter"/>
    <property type="match status" value="1"/>
</dbReference>
<dbReference type="SUPFAM" id="SSF82693">
    <property type="entry name" value="Multidrug efflux transporter AcrB pore domain, PN1, PN2, PC1 and PC2 subdomains"/>
    <property type="match status" value="4"/>
</dbReference>
<dbReference type="SUPFAM" id="SSF82866">
    <property type="entry name" value="Multidrug efflux transporter AcrB transmembrane domain"/>
    <property type="match status" value="2"/>
</dbReference>
<sequence>MLKQIIDKPVTATVISVVLVILGIIGLTRLPITRFPDISPPTVMVSGSYPGGNSEAVIRSVVTPLEEQINGVENMQYIKSTASNDGSFSITVIFKQGVDPDQAAVNVQNRVQQATPILPQEVIQMGLTTSKQQNSMIMIFNVYTTDNSKYDELFLQNYVNINLIPQIKRVPGVGQAQTFGLKDYSMRVWLNPQKMASYGLVPSDVNQAIADQSLESAPGKLGQESNAALEYVMRYKGKKNQVSEYENIVVKRNGTELVRLKDVARIEFGSLNYGGNSTSNGKNAVTVAILQTTGSNANAIEIGVQDELAKASKAFPPGIKYTNLMSTKERLDEATSQVKSTLIEAFVLVFIVVFLFLQDFRSTIIPAIAVPVAIVGTFFFLLVFGFTINVLTLFALVLAIGIVVDDAIVVVEAVHSKMEGTSLSGKEATHSAMSEITGAVISITLVMSAVFIPIGFMTGSSGIFYKQFAYTLAIAIIISAVNALTLTPALCALLLKNNHSGEGHHGEQPKQGFGKRFFTAFNAGFDNLSGRYIRGLKFLIARKWVGAGMIVAITAVAGWLMISTPKSFVPMEDDGFLIFALSMPPGTALDRTTAAAEKIEAILAKNEAVETSSIITGFNILSNSASPAYGMGFIKLKAKKDRGAEKDIDAILANMTTQFASIKEGTIMAFRSPPVQGYGITSGAEVVLQDKTGKDANSLKTMGDKVLGQIMQQPGVQYAYTTFRTDFPQLEMEVDNDKARQMGVSVSAMMNAIQTYFSGDQSLNFTRFGKFYRVSVKADGIFRMDEQAFNEIFVRNDQNQMVPVKSLIRLHKVYGPESVDRYNLFNALNITVVPNPGVSNGELMDRLEQSVFDKLPGDYGYEWTGLSLEEKSAGNQTMMILGLCLLFVYFLLAAQFESYLLPLSVLLSIPTGIVGAFAAIKAVGLDNNIYVQVGLIMLVGLLAKNAILIVEFAVQRRAAGFSIMDAAIDGAKSRLRPIIMTSLAFIVGMIPLMIATGGSAAGNRSISTGAAMGMLSGVVLGIFVIPLLYMLFQFLQEKISGKKQAIAQPVTELQ</sequence>
<feature type="transmembrane region" description="Helical" evidence="9">
    <location>
        <begin position="364"/>
        <end position="387"/>
    </location>
</feature>
<keyword evidence="11" id="KW-1185">Reference proteome</keyword>
<dbReference type="PANTHER" id="PTHR32063:SF9">
    <property type="entry name" value="SIMILAR TO MULTIDRUG RESISTANCE PROTEIN MEXB"/>
    <property type="match status" value="1"/>
</dbReference>
<dbReference type="GO" id="GO:0042910">
    <property type="term" value="F:xenobiotic transmembrane transporter activity"/>
    <property type="evidence" value="ECO:0007669"/>
    <property type="project" value="TreeGrafter"/>
</dbReference>
<evidence type="ECO:0000256" key="2">
    <source>
        <dbReference type="ARBA" id="ARBA00010942"/>
    </source>
</evidence>
<keyword evidence="7 9" id="KW-1133">Transmembrane helix</keyword>
<feature type="transmembrane region" description="Helical" evidence="9">
    <location>
        <begin position="899"/>
        <end position="923"/>
    </location>
</feature>
<evidence type="ECO:0000313" key="10">
    <source>
        <dbReference type="EMBL" id="SDD55061.1"/>
    </source>
</evidence>
<keyword evidence="6 9" id="KW-0812">Transmembrane</keyword>
<organism evidence="10 11">
    <name type="scientific">Dyadobacter soli</name>
    <dbReference type="NCBI Taxonomy" id="659014"/>
    <lineage>
        <taxon>Bacteria</taxon>
        <taxon>Pseudomonadati</taxon>
        <taxon>Bacteroidota</taxon>
        <taxon>Cytophagia</taxon>
        <taxon>Cytophagales</taxon>
        <taxon>Spirosomataceae</taxon>
        <taxon>Dyadobacter</taxon>
    </lineage>
</organism>
<comment type="similarity">
    <text evidence="2">Belongs to the resistance-nodulation-cell division (RND) (TC 2.A.6) family.</text>
</comment>
<keyword evidence="4" id="KW-1003">Cell membrane</keyword>
<dbReference type="AlphaFoldDB" id="A0A1G6VNE4"/>
<feature type="transmembrane region" description="Helical" evidence="9">
    <location>
        <begin position="1006"/>
        <end position="1032"/>
    </location>
</feature>
<evidence type="ECO:0000256" key="8">
    <source>
        <dbReference type="ARBA" id="ARBA00023136"/>
    </source>
</evidence>
<feature type="transmembrane region" description="Helical" evidence="9">
    <location>
        <begin position="975"/>
        <end position="994"/>
    </location>
</feature>
<dbReference type="STRING" id="659014.SAMN04487996_101296"/>
<proteinExistence type="inferred from homology"/>
<dbReference type="FunFam" id="3.30.70.1430:FF:000001">
    <property type="entry name" value="Efflux pump membrane transporter"/>
    <property type="match status" value="1"/>
</dbReference>
<name>A0A1G6VNE4_9BACT</name>
<dbReference type="SUPFAM" id="SSF82714">
    <property type="entry name" value="Multidrug efflux transporter AcrB TolC docking domain, DN and DC subdomains"/>
    <property type="match status" value="2"/>
</dbReference>
<dbReference type="Gene3D" id="1.20.1640.10">
    <property type="entry name" value="Multidrug efflux transporter AcrB transmembrane domain"/>
    <property type="match status" value="2"/>
</dbReference>
<dbReference type="RefSeq" id="WP_090145979.1">
    <property type="nucleotide sequence ID" value="NZ_FNAN01000001.1"/>
</dbReference>
<reference evidence="11" key="1">
    <citation type="submission" date="2016-10" db="EMBL/GenBank/DDBJ databases">
        <authorList>
            <person name="Varghese N."/>
            <person name="Submissions S."/>
        </authorList>
    </citation>
    <scope>NUCLEOTIDE SEQUENCE [LARGE SCALE GENOMIC DNA]</scope>
    <source>
        <strain evidence="11">DSM 25329</strain>
    </source>
</reference>
<feature type="transmembrane region" description="Helical" evidence="9">
    <location>
        <begin position="468"/>
        <end position="495"/>
    </location>
</feature>
<feature type="transmembrane region" description="Helical" evidence="9">
    <location>
        <begin position="340"/>
        <end position="357"/>
    </location>
</feature>
<evidence type="ECO:0000256" key="5">
    <source>
        <dbReference type="ARBA" id="ARBA00022519"/>
    </source>
</evidence>
<keyword evidence="8 9" id="KW-0472">Membrane</keyword>
<evidence type="ECO:0000256" key="9">
    <source>
        <dbReference type="SAM" id="Phobius"/>
    </source>
</evidence>
<keyword evidence="3" id="KW-0813">Transport</keyword>
<dbReference type="GO" id="GO:0009636">
    <property type="term" value="P:response to toxic substance"/>
    <property type="evidence" value="ECO:0007669"/>
    <property type="project" value="UniProtKB-ARBA"/>
</dbReference>
<dbReference type="Gene3D" id="3.30.70.1320">
    <property type="entry name" value="Multidrug efflux transporter AcrB pore domain like"/>
    <property type="match status" value="1"/>
</dbReference>
<dbReference type="OrthoDB" id="9758234at2"/>
<evidence type="ECO:0000313" key="11">
    <source>
        <dbReference type="Proteomes" id="UP000198748"/>
    </source>
</evidence>
<protein>
    <submittedName>
        <fullName evidence="10">Hydrophobe/amphiphile efflux-1 (HAE1) family protein</fullName>
    </submittedName>
</protein>
<evidence type="ECO:0000256" key="1">
    <source>
        <dbReference type="ARBA" id="ARBA00004429"/>
    </source>
</evidence>
<evidence type="ECO:0000256" key="6">
    <source>
        <dbReference type="ARBA" id="ARBA00022692"/>
    </source>
</evidence>
<dbReference type="PRINTS" id="PR00702">
    <property type="entry name" value="ACRIFLAVINRP"/>
</dbReference>
<dbReference type="Gene3D" id="3.30.70.1430">
    <property type="entry name" value="Multidrug efflux transporter AcrB pore domain"/>
    <property type="match status" value="2"/>
</dbReference>
<evidence type="ECO:0000256" key="7">
    <source>
        <dbReference type="ARBA" id="ARBA00022989"/>
    </source>
</evidence>
<dbReference type="InterPro" id="IPR001036">
    <property type="entry name" value="Acrflvin-R"/>
</dbReference>
<dbReference type="InterPro" id="IPR027463">
    <property type="entry name" value="AcrB_DN_DC_subdom"/>
</dbReference>
<accession>A0A1G6VNE4</accession>
<feature type="transmembrane region" description="Helical" evidence="9">
    <location>
        <begin position="393"/>
        <end position="415"/>
    </location>
</feature>
<evidence type="ECO:0000256" key="4">
    <source>
        <dbReference type="ARBA" id="ARBA00022475"/>
    </source>
</evidence>
<dbReference type="GO" id="GO:0005886">
    <property type="term" value="C:plasma membrane"/>
    <property type="evidence" value="ECO:0007669"/>
    <property type="project" value="UniProtKB-SubCell"/>
</dbReference>
<dbReference type="PANTHER" id="PTHR32063">
    <property type="match status" value="1"/>
</dbReference>
<gene>
    <name evidence="10" type="ORF">SAMN04487996_101296</name>
</gene>
<comment type="subcellular location">
    <subcellularLocation>
        <location evidence="1">Cell inner membrane</location>
        <topology evidence="1">Multi-pass membrane protein</topology>
    </subcellularLocation>
</comment>
<evidence type="ECO:0000256" key="3">
    <source>
        <dbReference type="ARBA" id="ARBA00022448"/>
    </source>
</evidence>
<dbReference type="Pfam" id="PF00873">
    <property type="entry name" value="ACR_tran"/>
    <property type="match status" value="1"/>
</dbReference>
<dbReference type="InterPro" id="IPR004764">
    <property type="entry name" value="MdtF-like"/>
</dbReference>
<feature type="transmembrane region" description="Helical" evidence="9">
    <location>
        <begin position="873"/>
        <end position="892"/>
    </location>
</feature>
<dbReference type="EMBL" id="FNAN01000001">
    <property type="protein sequence ID" value="SDD55061.1"/>
    <property type="molecule type" value="Genomic_DNA"/>
</dbReference>
<keyword evidence="5" id="KW-0997">Cell inner membrane</keyword>
<dbReference type="Gene3D" id="3.30.70.1440">
    <property type="entry name" value="Multidrug efflux transporter AcrB pore domain"/>
    <property type="match status" value="1"/>
</dbReference>
<dbReference type="Proteomes" id="UP000198748">
    <property type="component" value="Unassembled WGS sequence"/>
</dbReference>
<feature type="transmembrane region" description="Helical" evidence="9">
    <location>
        <begin position="929"/>
        <end position="954"/>
    </location>
</feature>
<feature type="transmembrane region" description="Helical" evidence="9">
    <location>
        <begin position="436"/>
        <end position="456"/>
    </location>
</feature>
<feature type="transmembrane region" description="Helical" evidence="9">
    <location>
        <begin position="12"/>
        <end position="32"/>
    </location>
</feature>
<dbReference type="NCBIfam" id="TIGR00915">
    <property type="entry name" value="2A0602"/>
    <property type="match status" value="1"/>
</dbReference>
<dbReference type="GO" id="GO:0015562">
    <property type="term" value="F:efflux transmembrane transporter activity"/>
    <property type="evidence" value="ECO:0007669"/>
    <property type="project" value="InterPro"/>
</dbReference>
<dbReference type="Gene3D" id="3.30.2090.10">
    <property type="entry name" value="Multidrug efflux transporter AcrB TolC docking domain, DN and DC subdomains"/>
    <property type="match status" value="2"/>
</dbReference>